<evidence type="ECO:0000313" key="2">
    <source>
        <dbReference type="EMBL" id="PTX61241.1"/>
    </source>
</evidence>
<sequence>MNNRRSNRASRAKTQDAKRWAWLKNKMEQLADRLPKQPPFPPEPEQFRDPEPMRPREGTRGRQNPEWRDEFEAPDWDAPFGPPPQMDERSPRGPEEKGTREERGARPEDWWDGPPMMDWGGPPEEEIPPWARSPRNRENTKNDHDRSFRRNTEEAPWENRSEREGRSDRQEVQQREWEELPSMFDETDTVKSSGFSRRKRSGRRKRR</sequence>
<feature type="compositionally biased region" description="Basic residues" evidence="1">
    <location>
        <begin position="1"/>
        <end position="11"/>
    </location>
</feature>
<dbReference type="EMBL" id="QBKR01000007">
    <property type="protein sequence ID" value="PTX61241.1"/>
    <property type="molecule type" value="Genomic_DNA"/>
</dbReference>
<feature type="compositionally biased region" description="Basic and acidic residues" evidence="1">
    <location>
        <begin position="45"/>
        <end position="71"/>
    </location>
</feature>
<name>A0A2T6BYT7_9BACL</name>
<dbReference type="AlphaFoldDB" id="A0A2T6BYT7"/>
<feature type="compositionally biased region" description="Basic residues" evidence="1">
    <location>
        <begin position="196"/>
        <end position="207"/>
    </location>
</feature>
<feature type="region of interest" description="Disordered" evidence="1">
    <location>
        <begin position="1"/>
        <end position="207"/>
    </location>
</feature>
<gene>
    <name evidence="2" type="ORF">C8P63_10735</name>
</gene>
<accession>A0A2T6BYT7</accession>
<proteinExistence type="predicted"/>
<organism evidence="2 3">
    <name type="scientific">Melghirimyces profundicolus</name>
    <dbReference type="NCBI Taxonomy" id="1242148"/>
    <lineage>
        <taxon>Bacteria</taxon>
        <taxon>Bacillati</taxon>
        <taxon>Bacillota</taxon>
        <taxon>Bacilli</taxon>
        <taxon>Bacillales</taxon>
        <taxon>Thermoactinomycetaceae</taxon>
        <taxon>Melghirimyces</taxon>
    </lineage>
</organism>
<evidence type="ECO:0000256" key="1">
    <source>
        <dbReference type="SAM" id="MobiDB-lite"/>
    </source>
</evidence>
<feature type="compositionally biased region" description="Basic and acidic residues" evidence="1">
    <location>
        <begin position="86"/>
        <end position="109"/>
    </location>
</feature>
<reference evidence="2 3" key="1">
    <citation type="submission" date="2018-04" db="EMBL/GenBank/DDBJ databases">
        <title>Genomic Encyclopedia of Archaeal and Bacterial Type Strains, Phase II (KMG-II): from individual species to whole genera.</title>
        <authorList>
            <person name="Goeker M."/>
        </authorList>
    </citation>
    <scope>NUCLEOTIDE SEQUENCE [LARGE SCALE GENOMIC DNA]</scope>
    <source>
        <strain evidence="2 3">DSM 45787</strain>
    </source>
</reference>
<dbReference type="OrthoDB" id="9971565at2"/>
<dbReference type="RefSeq" id="WP_108022542.1">
    <property type="nucleotide sequence ID" value="NZ_QBKR01000007.1"/>
</dbReference>
<evidence type="ECO:0000313" key="3">
    <source>
        <dbReference type="Proteomes" id="UP000244240"/>
    </source>
</evidence>
<protein>
    <submittedName>
        <fullName evidence="2">Uncharacterized protein</fullName>
    </submittedName>
</protein>
<keyword evidence="3" id="KW-1185">Reference proteome</keyword>
<feature type="compositionally biased region" description="Basic and acidic residues" evidence="1">
    <location>
        <begin position="135"/>
        <end position="178"/>
    </location>
</feature>
<comment type="caution">
    <text evidence="2">The sequence shown here is derived from an EMBL/GenBank/DDBJ whole genome shotgun (WGS) entry which is preliminary data.</text>
</comment>
<feature type="compositionally biased region" description="Basic and acidic residues" evidence="1">
    <location>
        <begin position="13"/>
        <end position="35"/>
    </location>
</feature>
<dbReference type="Proteomes" id="UP000244240">
    <property type="component" value="Unassembled WGS sequence"/>
</dbReference>
<feature type="compositionally biased region" description="Low complexity" evidence="1">
    <location>
        <begin position="112"/>
        <end position="122"/>
    </location>
</feature>